<comment type="caution">
    <text evidence="1">The sequence shown here is derived from an EMBL/GenBank/DDBJ whole genome shotgun (WGS) entry which is preliminary data.</text>
</comment>
<name>A0ACB7ZJD9_9ERIC</name>
<proteinExistence type="predicted"/>
<protein>
    <submittedName>
        <fullName evidence="1">Uncharacterized protein</fullName>
    </submittedName>
</protein>
<sequence length="994" mass="111614">MDRARLKKSHASTASEGNTQIPRQRRLSKLASDSSSYSSSITEEDLVTYELGRNSSSRVTGTPIKKLLAEEMEKETQSKRRSPSVIARLMGLDGLPAQHPPHQQHKGFSDNYQRRTTSVASQRDYVQRSSRKNSMEQDKFKDVYEVPETPKVERSGYPAKKTVKSKFSEAEMAFVRQKLVDVKCLSTDEKLLSSKGDCDPLDQLDKNKDLLRKFLKQPDSLFAKHLIDLQVDSPNMQCSRIAVIKPSNSENCESSAVGWKSGNDTVGRDALPYRKHHQASHRKHHDGTHYSHHGAQETLRSSRIQLDENNQSDILPIRIVVLKPNLEKVRASKSSSSPCSSHGNLSDRKKNIEYENKKKDLSSDAGMLRPKSRESRERANDISRRMRESYRGELIDLSSKVKGYAGDESSYCASGSDSGSESEVTVHTSRKSFHWSNRQKASPSHLIESSLSREAKKRLSERWKMSRRYQDFEAASKGGTLGEMLAIPDWEWPENLHRVTGLDESSDRFGSSDRIEEWDSPLGISSGDGWKKECIRIPSGSRSVPALSVRCVGTKTSTRCEVLDQERDLRSGEASKQSRNMLIGGNSSVEKVSSTRKLRYGKKSQSSRHNSSDSVDSLEEMRFNESQMEINLGKKDPSEQKPQVTETPADNGAGKSSIFEVEVVAGHNDMTMSSESSDGAGKSSISEAEVVVGHKDMTMSSESPDELPPKPSSCFSESNHDASPVPDYSNAQVPQIEPSDEDSVLLQCPLPEPQSPESSKDADHPSPVSVLEAPFTEDISSGSECFERVSADLQGLRMQLKLLKMESGSHAEGETPTSENVCRVLSQENRISDDVSWESSYIVDVLICSELDDVDADAFTSKWHSSECPLGPNLFDNLEQKYSNDTTWLRPDRRLLFDRINSGLFEMSKWFVDPHPWVKPVLARKLAPTWREGRVKRELHKWLASEEERAKEYLTERVLDREMQWIDSGDDVEVIGREIQTLLIDELISEVVNM</sequence>
<dbReference type="Proteomes" id="UP000828048">
    <property type="component" value="Chromosome 9"/>
</dbReference>
<dbReference type="EMBL" id="CM037159">
    <property type="protein sequence ID" value="KAH7865823.1"/>
    <property type="molecule type" value="Genomic_DNA"/>
</dbReference>
<accession>A0ACB7ZJD9</accession>
<keyword evidence="2" id="KW-1185">Reference proteome</keyword>
<evidence type="ECO:0000313" key="1">
    <source>
        <dbReference type="EMBL" id="KAH7865823.1"/>
    </source>
</evidence>
<reference evidence="1 2" key="1">
    <citation type="journal article" date="2021" name="Hortic Res">
        <title>High-quality reference genome and annotation aids understanding of berry development for evergreen blueberry (Vaccinium darrowii).</title>
        <authorList>
            <person name="Yu J."/>
            <person name="Hulse-Kemp A.M."/>
            <person name="Babiker E."/>
            <person name="Staton M."/>
        </authorList>
    </citation>
    <scope>NUCLEOTIDE SEQUENCE [LARGE SCALE GENOMIC DNA]</scope>
    <source>
        <strain evidence="2">cv. NJ 8807/NJ 8810</strain>
        <tissue evidence="1">Young leaf</tissue>
    </source>
</reference>
<evidence type="ECO:0000313" key="2">
    <source>
        <dbReference type="Proteomes" id="UP000828048"/>
    </source>
</evidence>
<gene>
    <name evidence="1" type="ORF">Vadar_011717</name>
</gene>
<organism evidence="1 2">
    <name type="scientific">Vaccinium darrowii</name>
    <dbReference type="NCBI Taxonomy" id="229202"/>
    <lineage>
        <taxon>Eukaryota</taxon>
        <taxon>Viridiplantae</taxon>
        <taxon>Streptophyta</taxon>
        <taxon>Embryophyta</taxon>
        <taxon>Tracheophyta</taxon>
        <taxon>Spermatophyta</taxon>
        <taxon>Magnoliopsida</taxon>
        <taxon>eudicotyledons</taxon>
        <taxon>Gunneridae</taxon>
        <taxon>Pentapetalae</taxon>
        <taxon>asterids</taxon>
        <taxon>Ericales</taxon>
        <taxon>Ericaceae</taxon>
        <taxon>Vaccinioideae</taxon>
        <taxon>Vaccinieae</taxon>
        <taxon>Vaccinium</taxon>
    </lineage>
</organism>